<dbReference type="EMBL" id="AFJM02000062">
    <property type="protein sequence ID" value="EMM70918.1"/>
    <property type="molecule type" value="Genomic_DNA"/>
</dbReference>
<evidence type="ECO:0000313" key="2">
    <source>
        <dbReference type="Proteomes" id="UP000012101"/>
    </source>
</evidence>
<dbReference type="Proteomes" id="UP000012101">
    <property type="component" value="Unassembled WGS sequence"/>
</dbReference>
<sequence length="49" mass="5583">MRSSSNLRKIASPQTVILSDSEIYHSINDLKLKLDLTLSNFKEINSYKA</sequence>
<name>M6FDR9_9LEPT</name>
<evidence type="ECO:0000313" key="1">
    <source>
        <dbReference type="EMBL" id="EMM70918.1"/>
    </source>
</evidence>
<reference evidence="1 2" key="1">
    <citation type="submission" date="2013-01" db="EMBL/GenBank/DDBJ databases">
        <authorList>
            <person name="Harkins D.M."/>
            <person name="Durkin A.S."/>
            <person name="Brinkac L.M."/>
            <person name="Haft D.H."/>
            <person name="Selengut J.D."/>
            <person name="Sanka R."/>
            <person name="DePew J."/>
            <person name="Purushe J."/>
            <person name="Hospenthal D.R."/>
            <person name="Murray C.K."/>
            <person name="Pimentel G."/>
            <person name="Wasfy M."/>
            <person name="Vinetz J.M."/>
            <person name="Sutton G.G."/>
            <person name="Nierman W.C."/>
            <person name="Fouts D.E."/>
        </authorList>
    </citation>
    <scope>NUCLEOTIDE SEQUENCE [LARGE SCALE GENOMIC DNA]</scope>
    <source>
        <strain evidence="1 2">2006001855</strain>
    </source>
</reference>
<dbReference type="AlphaFoldDB" id="M6FDR9"/>
<organism evidence="1 2">
    <name type="scientific">Leptospira weilii str. 2006001855</name>
    <dbReference type="NCBI Taxonomy" id="996804"/>
    <lineage>
        <taxon>Bacteria</taxon>
        <taxon>Pseudomonadati</taxon>
        <taxon>Spirochaetota</taxon>
        <taxon>Spirochaetia</taxon>
        <taxon>Leptospirales</taxon>
        <taxon>Leptospiraceae</taxon>
        <taxon>Leptospira</taxon>
    </lineage>
</organism>
<gene>
    <name evidence="1" type="ORF">LEP1GSC038_0615</name>
</gene>
<comment type="caution">
    <text evidence="1">The sequence shown here is derived from an EMBL/GenBank/DDBJ whole genome shotgun (WGS) entry which is preliminary data.</text>
</comment>
<proteinExistence type="predicted"/>
<accession>M6FDR9</accession>
<protein>
    <submittedName>
        <fullName evidence="1">Uncharacterized protein</fullName>
    </submittedName>
</protein>